<evidence type="ECO:0000313" key="3">
    <source>
        <dbReference type="Proteomes" id="UP000295122"/>
    </source>
</evidence>
<dbReference type="SUPFAM" id="SSF55729">
    <property type="entry name" value="Acyl-CoA N-acyltransferases (Nat)"/>
    <property type="match status" value="1"/>
</dbReference>
<dbReference type="EMBL" id="SNZR01000011">
    <property type="protein sequence ID" value="TDR94007.1"/>
    <property type="molecule type" value="Genomic_DNA"/>
</dbReference>
<gene>
    <name evidence="2" type="ORF">EV668_1276</name>
</gene>
<dbReference type="InterPro" id="IPR016181">
    <property type="entry name" value="Acyl_CoA_acyltransferase"/>
</dbReference>
<dbReference type="GO" id="GO:0016747">
    <property type="term" value="F:acyltransferase activity, transferring groups other than amino-acyl groups"/>
    <property type="evidence" value="ECO:0007669"/>
    <property type="project" value="InterPro"/>
</dbReference>
<comment type="caution">
    <text evidence="2">The sequence shown here is derived from an EMBL/GenBank/DDBJ whole genome shotgun (WGS) entry which is preliminary data.</text>
</comment>
<proteinExistence type="predicted"/>
<organism evidence="2 3">
    <name type="scientific">Enterovirga rhinocerotis</name>
    <dbReference type="NCBI Taxonomy" id="1339210"/>
    <lineage>
        <taxon>Bacteria</taxon>
        <taxon>Pseudomonadati</taxon>
        <taxon>Pseudomonadota</taxon>
        <taxon>Alphaproteobacteria</taxon>
        <taxon>Hyphomicrobiales</taxon>
        <taxon>Methylobacteriaceae</taxon>
        <taxon>Enterovirga</taxon>
    </lineage>
</organism>
<dbReference type="PANTHER" id="PTHR39173">
    <property type="entry name" value="ACETYLTRANSFERASE"/>
    <property type="match status" value="1"/>
</dbReference>
<dbReference type="OrthoDB" id="5293267at2"/>
<name>A0A4R7CB79_9HYPH</name>
<keyword evidence="2" id="KW-0808">Transferase</keyword>
<dbReference type="InterPro" id="IPR000182">
    <property type="entry name" value="GNAT_dom"/>
</dbReference>
<dbReference type="PROSITE" id="PS51186">
    <property type="entry name" value="GNAT"/>
    <property type="match status" value="1"/>
</dbReference>
<evidence type="ECO:0000313" key="2">
    <source>
        <dbReference type="EMBL" id="TDR94007.1"/>
    </source>
</evidence>
<dbReference type="RefSeq" id="WP_133768956.1">
    <property type="nucleotide sequence ID" value="NZ_SNZR01000011.1"/>
</dbReference>
<keyword evidence="3" id="KW-1185">Reference proteome</keyword>
<dbReference type="PANTHER" id="PTHR39173:SF1">
    <property type="entry name" value="ACETYLTRANSFERASE"/>
    <property type="match status" value="1"/>
</dbReference>
<protein>
    <submittedName>
        <fullName evidence="2">Putative acetyltransferase</fullName>
    </submittedName>
</protein>
<evidence type="ECO:0000259" key="1">
    <source>
        <dbReference type="PROSITE" id="PS51186"/>
    </source>
</evidence>
<reference evidence="2 3" key="1">
    <citation type="submission" date="2019-03" db="EMBL/GenBank/DDBJ databases">
        <title>Genomic Encyclopedia of Type Strains, Phase IV (KMG-IV): sequencing the most valuable type-strain genomes for metagenomic binning, comparative biology and taxonomic classification.</title>
        <authorList>
            <person name="Goeker M."/>
        </authorList>
    </citation>
    <scope>NUCLEOTIDE SEQUENCE [LARGE SCALE GENOMIC DNA]</scope>
    <source>
        <strain evidence="2 3">DSM 25903</strain>
    </source>
</reference>
<dbReference type="Proteomes" id="UP000295122">
    <property type="component" value="Unassembled WGS sequence"/>
</dbReference>
<dbReference type="Pfam" id="PF13302">
    <property type="entry name" value="Acetyltransf_3"/>
    <property type="match status" value="1"/>
</dbReference>
<sequence>MIGGPPAGDLVFAPPCPEWLGDYADALRRGWSPNNLRDVGSEQLAAIAADPEAFLASLTAQSGTIRLADGQEVPRLPNRVLWLWDGAFCGVIGLRWQDGTDALPPYVTGHVGYAIVPWKRRRGYATAALRTILPVAREVGLTEIEITADSTNTASLRIIEKCGGRLAGERGKGHAPGSRHLVYRIPT</sequence>
<feature type="domain" description="N-acetyltransferase" evidence="1">
    <location>
        <begin position="34"/>
        <end position="187"/>
    </location>
</feature>
<dbReference type="AlphaFoldDB" id="A0A4R7CB79"/>
<dbReference type="Gene3D" id="3.40.630.30">
    <property type="match status" value="1"/>
</dbReference>
<accession>A0A4R7CB79</accession>